<dbReference type="Pfam" id="PF07992">
    <property type="entry name" value="Pyr_redox_2"/>
    <property type="match status" value="1"/>
</dbReference>
<evidence type="ECO:0000259" key="11">
    <source>
        <dbReference type="Pfam" id="PF07992"/>
    </source>
</evidence>
<dbReference type="InterPro" id="IPR013785">
    <property type="entry name" value="Aldolase_TIM"/>
</dbReference>
<comment type="similarity">
    <text evidence="3">In the N-terminal section; belongs to the NADH:flavin oxidoreductase/NADH oxidase family.</text>
</comment>
<organism evidence="12 13">
    <name type="scientific">Clostridium beijerinckii</name>
    <name type="common">Clostridium MP</name>
    <dbReference type="NCBI Taxonomy" id="1520"/>
    <lineage>
        <taxon>Bacteria</taxon>
        <taxon>Bacillati</taxon>
        <taxon>Bacillota</taxon>
        <taxon>Clostridia</taxon>
        <taxon>Eubacteriales</taxon>
        <taxon>Clostridiaceae</taxon>
        <taxon>Clostridium</taxon>
    </lineage>
</organism>
<dbReference type="GO" id="GO:0010181">
    <property type="term" value="F:FMN binding"/>
    <property type="evidence" value="ECO:0007669"/>
    <property type="project" value="InterPro"/>
</dbReference>
<evidence type="ECO:0000256" key="3">
    <source>
        <dbReference type="ARBA" id="ARBA00011048"/>
    </source>
</evidence>
<keyword evidence="6" id="KW-0479">Metal-binding</keyword>
<comment type="cofactor">
    <cofactor evidence="1">
        <name>FMN</name>
        <dbReference type="ChEBI" id="CHEBI:58210"/>
    </cofactor>
</comment>
<name>A0A0B5QMT9_CLOBE</name>
<dbReference type="EMBL" id="CP010086">
    <property type="protein sequence ID" value="AJG99322.1"/>
    <property type="molecule type" value="Genomic_DNA"/>
</dbReference>
<dbReference type="CDD" id="cd02803">
    <property type="entry name" value="OYE_like_FMN_family"/>
    <property type="match status" value="1"/>
</dbReference>
<dbReference type="InterPro" id="IPR023753">
    <property type="entry name" value="FAD/NAD-binding_dom"/>
</dbReference>
<evidence type="ECO:0000256" key="5">
    <source>
        <dbReference type="ARBA" id="ARBA00022643"/>
    </source>
</evidence>
<keyword evidence="5" id="KW-0288">FMN</keyword>
<evidence type="ECO:0000313" key="13">
    <source>
        <dbReference type="Proteomes" id="UP000031866"/>
    </source>
</evidence>
<dbReference type="SUPFAM" id="SSF51905">
    <property type="entry name" value="FAD/NAD(P)-binding domain"/>
    <property type="match status" value="1"/>
</dbReference>
<evidence type="ECO:0000256" key="4">
    <source>
        <dbReference type="ARBA" id="ARBA00022630"/>
    </source>
</evidence>
<sequence length="647" mass="70376">MDYKKLFTPFKIGSMEVKNRIVFSPIGINASNSDGTISNDEIDYYEERARGGAGLIIMGAQFISHDIAQGPLSGILEHTYVIPKLTTLCETVQKYGTKIAAQLCCGTGRDALPNEYGEPPMSASPIPAAYNRKVNCRPMSHYDIKEIIKNFACSAKIVKNAGFDAIEIHGHAGDLIDQFMSRIWNKREDEYGGTDEKRARFPMEIVRSVRNAVGPDMPILFRISLDHRFEGGRTIEDSLHLIKLLEEAGVDAIDIDAGSSEAIEYVFPPSYLGDACMEYLCEPTRKAVNLPILNSGNHTPETAVRLIESGNADFVMFGRPLIADSEMPNKLMNGNREDVRPCIRCNEGCIGRIAGRFAKLSCSVNPQACNEKRFKIKHTKIPQNVVVIGAGPAGLEAARVAAIEGHKVTLFEKEKVIGGQIAAVSTPAFKSQLRRLIDWYGVQFKNLNVKIQLGTEVSEADEILTKCDKIIVGTGAVPANPQIPSINGSNVINLIEAHKDKGLLKGENIVICGGGLSGCDSALEFATEDGKKVTIIEMSDAVAKDALFVNAASLIPMLYKAGVKIYTNSKVTSIDSNGVYIEKHDGSSEFIKADSVINALGMVMNNKLAEAIKAKYYTKTRIIGDCEKVGNVGTAVHMGFYAAISLE</sequence>
<dbReference type="GO" id="GO:0016491">
    <property type="term" value="F:oxidoreductase activity"/>
    <property type="evidence" value="ECO:0007669"/>
    <property type="project" value="UniProtKB-KW"/>
</dbReference>
<reference evidence="13" key="1">
    <citation type="submission" date="2014-12" db="EMBL/GenBank/DDBJ databases">
        <title>Genome sequence of Clostridium beijerinckii strain 59B.</title>
        <authorList>
            <person name="Little G.T."/>
            <person name="Minton N.P."/>
        </authorList>
    </citation>
    <scope>NUCLEOTIDE SEQUENCE [LARGE SCALE GENOMIC DNA]</scope>
    <source>
        <strain evidence="13">59B</strain>
    </source>
</reference>
<dbReference type="GO" id="GO:0046872">
    <property type="term" value="F:metal ion binding"/>
    <property type="evidence" value="ECO:0007669"/>
    <property type="project" value="UniProtKB-KW"/>
</dbReference>
<dbReference type="InterPro" id="IPR036188">
    <property type="entry name" value="FAD/NAD-bd_sf"/>
</dbReference>
<evidence type="ECO:0000256" key="6">
    <source>
        <dbReference type="ARBA" id="ARBA00022723"/>
    </source>
</evidence>
<dbReference type="SUPFAM" id="SSF51395">
    <property type="entry name" value="FMN-linked oxidoreductases"/>
    <property type="match status" value="1"/>
</dbReference>
<dbReference type="PANTHER" id="PTHR42917:SF2">
    <property type="entry name" value="2,4-DIENOYL-COA REDUCTASE [(2E)-ENOYL-COA-PRODUCING]"/>
    <property type="match status" value="1"/>
</dbReference>
<dbReference type="Pfam" id="PF00724">
    <property type="entry name" value="Oxidored_FMN"/>
    <property type="match status" value="1"/>
</dbReference>
<keyword evidence="9" id="KW-0411">Iron-sulfur</keyword>
<evidence type="ECO:0000256" key="9">
    <source>
        <dbReference type="ARBA" id="ARBA00023014"/>
    </source>
</evidence>
<feature type="domain" description="NADH:flavin oxidoreductase/NADH oxidase N-terminal" evidence="10">
    <location>
        <begin position="5"/>
        <end position="334"/>
    </location>
</feature>
<evidence type="ECO:0000256" key="7">
    <source>
        <dbReference type="ARBA" id="ARBA00023002"/>
    </source>
</evidence>
<dbReference type="InterPro" id="IPR001155">
    <property type="entry name" value="OxRdtase_FMN_N"/>
</dbReference>
<comment type="cofactor">
    <cofactor evidence="2">
        <name>[4Fe-4S] cluster</name>
        <dbReference type="ChEBI" id="CHEBI:49883"/>
    </cofactor>
</comment>
<gene>
    <name evidence="12" type="ORF">LF65_02749</name>
</gene>
<dbReference type="RefSeq" id="WP_041896702.1">
    <property type="nucleotide sequence ID" value="NZ_CP010086.2"/>
</dbReference>
<proteinExistence type="inferred from homology"/>
<keyword evidence="4" id="KW-0285">Flavoprotein</keyword>
<dbReference type="InterPro" id="IPR051793">
    <property type="entry name" value="NADH:flavin_oxidoreductase"/>
</dbReference>
<feature type="domain" description="FAD/NAD(P)-binding" evidence="11">
    <location>
        <begin position="384"/>
        <end position="619"/>
    </location>
</feature>
<keyword evidence="8" id="KW-0408">Iron</keyword>
<dbReference type="AlphaFoldDB" id="A0A0B5QMT9"/>
<dbReference type="Gene3D" id="3.40.50.720">
    <property type="entry name" value="NAD(P)-binding Rossmann-like Domain"/>
    <property type="match status" value="1"/>
</dbReference>
<evidence type="ECO:0000256" key="8">
    <source>
        <dbReference type="ARBA" id="ARBA00023004"/>
    </source>
</evidence>
<dbReference type="PRINTS" id="PR00469">
    <property type="entry name" value="PNDRDTASEII"/>
</dbReference>
<evidence type="ECO:0000259" key="10">
    <source>
        <dbReference type="Pfam" id="PF00724"/>
    </source>
</evidence>
<dbReference type="Gene3D" id="3.20.20.70">
    <property type="entry name" value="Aldolase class I"/>
    <property type="match status" value="1"/>
</dbReference>
<dbReference type="KEGG" id="cbei:LF65_02749"/>
<accession>A0A0B5QMT9</accession>
<keyword evidence="7" id="KW-0560">Oxidoreductase</keyword>
<dbReference type="OrthoDB" id="9772736at2"/>
<dbReference type="GO" id="GO:0051536">
    <property type="term" value="F:iron-sulfur cluster binding"/>
    <property type="evidence" value="ECO:0007669"/>
    <property type="project" value="UniProtKB-KW"/>
</dbReference>
<evidence type="ECO:0000256" key="1">
    <source>
        <dbReference type="ARBA" id="ARBA00001917"/>
    </source>
</evidence>
<dbReference type="PANTHER" id="PTHR42917">
    <property type="entry name" value="2,4-DIENOYL-COA REDUCTASE"/>
    <property type="match status" value="1"/>
</dbReference>
<dbReference type="Gene3D" id="3.50.50.60">
    <property type="entry name" value="FAD/NAD(P)-binding domain"/>
    <property type="match status" value="1"/>
</dbReference>
<protein>
    <submittedName>
        <fullName evidence="12">NADH:flavin oxidoreductase</fullName>
    </submittedName>
</protein>
<evidence type="ECO:0000313" key="12">
    <source>
        <dbReference type="EMBL" id="AJG99322.1"/>
    </source>
</evidence>
<evidence type="ECO:0000256" key="2">
    <source>
        <dbReference type="ARBA" id="ARBA00001966"/>
    </source>
</evidence>
<dbReference type="STRING" id="1520.LF65_02749"/>
<dbReference type="Proteomes" id="UP000031866">
    <property type="component" value="Chromosome"/>
</dbReference>
<dbReference type="PRINTS" id="PR00368">
    <property type="entry name" value="FADPNR"/>
</dbReference>